<organism evidence="8 9">
    <name type="scientific">Enterovirga rhinocerotis</name>
    <dbReference type="NCBI Taxonomy" id="1339210"/>
    <lineage>
        <taxon>Bacteria</taxon>
        <taxon>Pseudomonadati</taxon>
        <taxon>Pseudomonadota</taxon>
        <taxon>Alphaproteobacteria</taxon>
        <taxon>Hyphomicrobiales</taxon>
        <taxon>Methylobacteriaceae</taxon>
        <taxon>Enterovirga</taxon>
    </lineage>
</organism>
<dbReference type="EMBL" id="SNZR01000013">
    <property type="protein sequence ID" value="TDR89986.1"/>
    <property type="molecule type" value="Genomic_DNA"/>
</dbReference>
<evidence type="ECO:0000256" key="6">
    <source>
        <dbReference type="RuleBase" id="RU365090"/>
    </source>
</evidence>
<feature type="domain" description="MoaB/Mog" evidence="7">
    <location>
        <begin position="192"/>
        <end position="329"/>
    </location>
</feature>
<dbReference type="AlphaFoldDB" id="A0A4R7C0T1"/>
<dbReference type="UniPathway" id="UPA00344"/>
<comment type="catalytic activity">
    <reaction evidence="5">
        <text>adenylyl-molybdopterin + molybdate = Mo-molybdopterin + AMP + H(+)</text>
        <dbReference type="Rhea" id="RHEA:35047"/>
        <dbReference type="ChEBI" id="CHEBI:15378"/>
        <dbReference type="ChEBI" id="CHEBI:36264"/>
        <dbReference type="ChEBI" id="CHEBI:62727"/>
        <dbReference type="ChEBI" id="CHEBI:71302"/>
        <dbReference type="ChEBI" id="CHEBI:456215"/>
        <dbReference type="EC" id="2.10.1.1"/>
    </reaction>
</comment>
<comment type="pathway">
    <text evidence="2 6">Cofactor biosynthesis; molybdopterin biosynthesis.</text>
</comment>
<dbReference type="InterPro" id="IPR036425">
    <property type="entry name" value="MoaB/Mog-like_dom_sf"/>
</dbReference>
<evidence type="ECO:0000313" key="8">
    <source>
        <dbReference type="EMBL" id="TDR89986.1"/>
    </source>
</evidence>
<evidence type="ECO:0000259" key="7">
    <source>
        <dbReference type="SMART" id="SM00852"/>
    </source>
</evidence>
<dbReference type="InterPro" id="IPR036135">
    <property type="entry name" value="MoeA_linker/N_sf"/>
</dbReference>
<dbReference type="InterPro" id="IPR008284">
    <property type="entry name" value="MoCF_biosynth_CS"/>
</dbReference>
<dbReference type="RefSeq" id="WP_133771038.1">
    <property type="nucleotide sequence ID" value="NZ_SNZR01000013.1"/>
</dbReference>
<dbReference type="CDD" id="cd00887">
    <property type="entry name" value="MoeA"/>
    <property type="match status" value="1"/>
</dbReference>
<dbReference type="InterPro" id="IPR005111">
    <property type="entry name" value="MoeA_C_domain_IV"/>
</dbReference>
<dbReference type="PANTHER" id="PTHR10192:SF5">
    <property type="entry name" value="GEPHYRIN"/>
    <property type="match status" value="1"/>
</dbReference>
<dbReference type="InterPro" id="IPR005110">
    <property type="entry name" value="MoeA_linker/N"/>
</dbReference>
<protein>
    <recommendedName>
        <fullName evidence="6">Molybdopterin molybdenumtransferase</fullName>
        <ecNumber evidence="6">2.10.1.1</ecNumber>
    </recommendedName>
</protein>
<dbReference type="Proteomes" id="UP000295122">
    <property type="component" value="Unassembled WGS sequence"/>
</dbReference>
<dbReference type="GO" id="GO:0006777">
    <property type="term" value="P:Mo-molybdopterin cofactor biosynthetic process"/>
    <property type="evidence" value="ECO:0007669"/>
    <property type="project" value="UniProtKB-UniRule"/>
</dbReference>
<accession>A0A4R7C0T1</accession>
<dbReference type="EC" id="2.10.1.1" evidence="6"/>
<keyword evidence="4 6" id="KW-0501">Molybdenum cofactor biosynthesis</keyword>
<dbReference type="Gene3D" id="3.90.105.10">
    <property type="entry name" value="Molybdopterin biosynthesis moea protein, domain 2"/>
    <property type="match status" value="1"/>
</dbReference>
<evidence type="ECO:0000256" key="5">
    <source>
        <dbReference type="ARBA" id="ARBA00047317"/>
    </source>
</evidence>
<name>A0A4R7C0T1_9HYPH</name>
<comment type="cofactor">
    <cofactor evidence="6">
        <name>Mg(2+)</name>
        <dbReference type="ChEBI" id="CHEBI:18420"/>
    </cofactor>
</comment>
<dbReference type="OrthoDB" id="9804758at2"/>
<dbReference type="SMART" id="SM00852">
    <property type="entry name" value="MoCF_biosynth"/>
    <property type="match status" value="1"/>
</dbReference>
<evidence type="ECO:0000256" key="1">
    <source>
        <dbReference type="ARBA" id="ARBA00002901"/>
    </source>
</evidence>
<dbReference type="Gene3D" id="2.170.190.11">
    <property type="entry name" value="Molybdopterin biosynthesis moea protein, domain 3"/>
    <property type="match status" value="1"/>
</dbReference>
<dbReference type="Pfam" id="PF03454">
    <property type="entry name" value="MoeA_C"/>
    <property type="match status" value="1"/>
</dbReference>
<keyword evidence="6 8" id="KW-0808">Transferase</keyword>
<dbReference type="PANTHER" id="PTHR10192">
    <property type="entry name" value="MOLYBDOPTERIN BIOSYNTHESIS PROTEIN"/>
    <property type="match status" value="1"/>
</dbReference>
<evidence type="ECO:0000256" key="2">
    <source>
        <dbReference type="ARBA" id="ARBA00005046"/>
    </source>
</evidence>
<comment type="similarity">
    <text evidence="3 6">Belongs to the MoeA family.</text>
</comment>
<proteinExistence type="inferred from homology"/>
<dbReference type="InterPro" id="IPR036688">
    <property type="entry name" value="MoeA_C_domain_IV_sf"/>
</dbReference>
<reference evidence="8 9" key="1">
    <citation type="submission" date="2019-03" db="EMBL/GenBank/DDBJ databases">
        <title>Genomic Encyclopedia of Type Strains, Phase IV (KMG-IV): sequencing the most valuable type-strain genomes for metagenomic binning, comparative biology and taxonomic classification.</title>
        <authorList>
            <person name="Goeker M."/>
        </authorList>
    </citation>
    <scope>NUCLEOTIDE SEQUENCE [LARGE SCALE GENOMIC DNA]</scope>
    <source>
        <strain evidence="8 9">DSM 25903</strain>
    </source>
</reference>
<evidence type="ECO:0000256" key="4">
    <source>
        <dbReference type="ARBA" id="ARBA00023150"/>
    </source>
</evidence>
<evidence type="ECO:0000313" key="9">
    <source>
        <dbReference type="Proteomes" id="UP000295122"/>
    </source>
</evidence>
<comment type="function">
    <text evidence="1 6">Catalyzes the insertion of molybdate into adenylated molybdopterin with the concomitant release of AMP.</text>
</comment>
<dbReference type="GO" id="GO:0061599">
    <property type="term" value="F:molybdopterin molybdotransferase activity"/>
    <property type="evidence" value="ECO:0007669"/>
    <property type="project" value="UniProtKB-UniRule"/>
</dbReference>
<dbReference type="Gene3D" id="2.40.340.10">
    <property type="entry name" value="MoeA, C-terminal, domain IV"/>
    <property type="match status" value="1"/>
</dbReference>
<dbReference type="SUPFAM" id="SSF63867">
    <property type="entry name" value="MoeA C-terminal domain-like"/>
    <property type="match status" value="1"/>
</dbReference>
<sequence length="420" mass="43803">MAKADPKGRCFEGPRQLASFDTACRVALALAAPTGRVETVPVAAAGGRILAQSIQAPCSLPRFDQAAMDGYAVALGASAPSSPLLLPVSGLTESGDPPTSLVPQSAHRVRTGAALPDGADTVVMQEQVLRRGDLVRIGGDARPGTHIRRAGEDVRQGVEILRAGRELRWSDIALLTALGVERVSVMAPIRIGILATGSELRRPGEGLMPGAIYDSNSPMLSALLTAPGIEIVATRSRDDLAGLTRSIEALAGSVDLLLTSAGMSVGEKDHVREALVQAGGRLEIDKVAMKPGKPLSLGQIGTACFVGLPGNPQAAAFCALAFVRPMMAALQGRVPASRLTAEAAFHCHPRSDRTELVPVRLSIAGDRLTARRSGREGSHRLMPMVDSDAVAILPGRETPLCAGMLVEAIPFDPLRFGNGS</sequence>
<dbReference type="GO" id="GO:0046872">
    <property type="term" value="F:metal ion binding"/>
    <property type="evidence" value="ECO:0007669"/>
    <property type="project" value="UniProtKB-UniRule"/>
</dbReference>
<dbReference type="SUPFAM" id="SSF53218">
    <property type="entry name" value="Molybdenum cofactor biosynthesis proteins"/>
    <property type="match status" value="1"/>
</dbReference>
<keyword evidence="9" id="KW-1185">Reference proteome</keyword>
<keyword evidence="6" id="KW-0500">Molybdenum</keyword>
<dbReference type="Gene3D" id="3.40.980.10">
    <property type="entry name" value="MoaB/Mog-like domain"/>
    <property type="match status" value="1"/>
</dbReference>
<dbReference type="InterPro" id="IPR038987">
    <property type="entry name" value="MoeA-like"/>
</dbReference>
<dbReference type="Pfam" id="PF03453">
    <property type="entry name" value="MoeA_N"/>
    <property type="match status" value="1"/>
</dbReference>
<evidence type="ECO:0000256" key="3">
    <source>
        <dbReference type="ARBA" id="ARBA00010763"/>
    </source>
</evidence>
<dbReference type="SUPFAM" id="SSF63882">
    <property type="entry name" value="MoeA N-terminal region -like"/>
    <property type="match status" value="1"/>
</dbReference>
<keyword evidence="6" id="KW-0460">Magnesium</keyword>
<dbReference type="PROSITE" id="PS01079">
    <property type="entry name" value="MOCF_BIOSYNTHESIS_2"/>
    <property type="match status" value="1"/>
</dbReference>
<comment type="caution">
    <text evidence="8">The sequence shown here is derived from an EMBL/GenBank/DDBJ whole genome shotgun (WGS) entry which is preliminary data.</text>
</comment>
<dbReference type="GO" id="GO:0005829">
    <property type="term" value="C:cytosol"/>
    <property type="evidence" value="ECO:0007669"/>
    <property type="project" value="TreeGrafter"/>
</dbReference>
<keyword evidence="6" id="KW-0479">Metal-binding</keyword>
<gene>
    <name evidence="8" type="ORF">EV668_2823</name>
</gene>
<dbReference type="InterPro" id="IPR001453">
    <property type="entry name" value="MoaB/Mog_dom"/>
</dbReference>
<dbReference type="Pfam" id="PF00994">
    <property type="entry name" value="MoCF_biosynth"/>
    <property type="match status" value="1"/>
</dbReference>